<gene>
    <name evidence="1" type="ORF">J1N35_038820</name>
</gene>
<evidence type="ECO:0000313" key="2">
    <source>
        <dbReference type="Proteomes" id="UP000828251"/>
    </source>
</evidence>
<comment type="caution">
    <text evidence="1">The sequence shown here is derived from an EMBL/GenBank/DDBJ whole genome shotgun (WGS) entry which is preliminary data.</text>
</comment>
<keyword evidence="2" id="KW-1185">Reference proteome</keyword>
<dbReference type="AlphaFoldDB" id="A0A9D3UMT1"/>
<evidence type="ECO:0000313" key="1">
    <source>
        <dbReference type="EMBL" id="KAH1048036.1"/>
    </source>
</evidence>
<protein>
    <submittedName>
        <fullName evidence="1">Uncharacterized protein</fullName>
    </submittedName>
</protein>
<organism evidence="1 2">
    <name type="scientific">Gossypium stocksii</name>
    <dbReference type="NCBI Taxonomy" id="47602"/>
    <lineage>
        <taxon>Eukaryota</taxon>
        <taxon>Viridiplantae</taxon>
        <taxon>Streptophyta</taxon>
        <taxon>Embryophyta</taxon>
        <taxon>Tracheophyta</taxon>
        <taxon>Spermatophyta</taxon>
        <taxon>Magnoliopsida</taxon>
        <taxon>eudicotyledons</taxon>
        <taxon>Gunneridae</taxon>
        <taxon>Pentapetalae</taxon>
        <taxon>rosids</taxon>
        <taxon>malvids</taxon>
        <taxon>Malvales</taxon>
        <taxon>Malvaceae</taxon>
        <taxon>Malvoideae</taxon>
        <taxon>Gossypium</taxon>
    </lineage>
</organism>
<dbReference type="Proteomes" id="UP000828251">
    <property type="component" value="Unassembled WGS sequence"/>
</dbReference>
<dbReference type="EMBL" id="JAIQCV010000011">
    <property type="protein sequence ID" value="KAH1048036.1"/>
    <property type="molecule type" value="Genomic_DNA"/>
</dbReference>
<sequence length="77" mass="8331">MATRVIKLLNRPNKPHACLLGDASIAEASLAKRNQMSCNDGMCWTGLSISEFGHVRARCCRGKGTEMLAVAVRVLNS</sequence>
<accession>A0A9D3UMT1</accession>
<reference evidence="1 2" key="1">
    <citation type="journal article" date="2021" name="Plant Biotechnol. J.">
        <title>Multi-omics assisted identification of the key and species-specific regulatory components of drought-tolerant mechanisms in Gossypium stocksii.</title>
        <authorList>
            <person name="Yu D."/>
            <person name="Ke L."/>
            <person name="Zhang D."/>
            <person name="Wu Y."/>
            <person name="Sun Y."/>
            <person name="Mei J."/>
            <person name="Sun J."/>
            <person name="Sun Y."/>
        </authorList>
    </citation>
    <scope>NUCLEOTIDE SEQUENCE [LARGE SCALE GENOMIC DNA]</scope>
    <source>
        <strain evidence="2">cv. E1</strain>
        <tissue evidence="1">Leaf</tissue>
    </source>
</reference>
<name>A0A9D3UMT1_9ROSI</name>
<proteinExistence type="predicted"/>